<evidence type="ECO:0000313" key="1">
    <source>
        <dbReference type="EMBL" id="TQV89484.1"/>
    </source>
</evidence>
<proteinExistence type="predicted"/>
<gene>
    <name evidence="1" type="ORF">FLL46_00970</name>
</gene>
<comment type="caution">
    <text evidence="1">The sequence shown here is derived from an EMBL/GenBank/DDBJ whole genome shotgun (WGS) entry which is preliminary data.</text>
</comment>
<protein>
    <recommendedName>
        <fullName evidence="3">Trimeric autotransporter adhesin YadA-like head domain-containing protein</fullName>
    </recommendedName>
</protein>
<organism evidence="1 2">
    <name type="scientific">Aliikangiella coralliicola</name>
    <dbReference type="NCBI Taxonomy" id="2592383"/>
    <lineage>
        <taxon>Bacteria</taxon>
        <taxon>Pseudomonadati</taxon>
        <taxon>Pseudomonadota</taxon>
        <taxon>Gammaproteobacteria</taxon>
        <taxon>Oceanospirillales</taxon>
        <taxon>Pleioneaceae</taxon>
        <taxon>Aliikangiella</taxon>
    </lineage>
</organism>
<sequence>MIVTKSAFNKSLISVFLFFGHFTDVLGDDSIAIGNKVVNNNANSIVIGSGADRGHDGAITIGFGMASHDNNIFTVGNPSTVSWEPSSNSTTALGTSNYRFEDVFSNKLSVNAASGNAAKIDLFADTGASNNDRWSIEAAKNCQECWKPNSCPGD</sequence>
<dbReference type="Gene3D" id="2.150.10.10">
    <property type="entry name" value="Serralysin-like metalloprotease, C-terminal"/>
    <property type="match status" value="1"/>
</dbReference>
<evidence type="ECO:0008006" key="3">
    <source>
        <dbReference type="Google" id="ProtNLM"/>
    </source>
</evidence>
<name>A0A545UJ34_9GAMM</name>
<dbReference type="EMBL" id="VIKS01000001">
    <property type="protein sequence ID" value="TQV89484.1"/>
    <property type="molecule type" value="Genomic_DNA"/>
</dbReference>
<keyword evidence="2" id="KW-1185">Reference proteome</keyword>
<dbReference type="RefSeq" id="WP_142891548.1">
    <property type="nucleotide sequence ID" value="NZ_ML660160.1"/>
</dbReference>
<reference evidence="1 2" key="1">
    <citation type="submission" date="2019-07" db="EMBL/GenBank/DDBJ databases">
        <title>Draft genome for Aliikangiella sp. M105.</title>
        <authorList>
            <person name="Wang G."/>
        </authorList>
    </citation>
    <scope>NUCLEOTIDE SEQUENCE [LARGE SCALE GENOMIC DNA]</scope>
    <source>
        <strain evidence="1 2">M105</strain>
    </source>
</reference>
<accession>A0A545UJ34</accession>
<dbReference type="InterPro" id="IPR011049">
    <property type="entry name" value="Serralysin-like_metalloprot_C"/>
</dbReference>
<dbReference type="Proteomes" id="UP000315439">
    <property type="component" value="Unassembled WGS sequence"/>
</dbReference>
<dbReference type="SUPFAM" id="SSF101967">
    <property type="entry name" value="Adhesin YadA, collagen-binding domain"/>
    <property type="match status" value="1"/>
</dbReference>
<evidence type="ECO:0000313" key="2">
    <source>
        <dbReference type="Proteomes" id="UP000315439"/>
    </source>
</evidence>
<dbReference type="AlphaFoldDB" id="A0A545UJ34"/>